<proteinExistence type="predicted"/>
<name>A0A0P9KNL1_PSECA</name>
<evidence type="ECO:0000313" key="1">
    <source>
        <dbReference type="EMBL" id="KPW67033.1"/>
    </source>
</evidence>
<reference evidence="2 4" key="2">
    <citation type="submission" date="2018-08" db="EMBL/GenBank/DDBJ databases">
        <title>Recombination of ecologically and evolutionarily significant loci maintains genetic cohesion in the Pseudomonas syringae species complex.</title>
        <authorList>
            <person name="Dillon M."/>
            <person name="Thakur S."/>
            <person name="Almeida R.N.D."/>
            <person name="Weir B.S."/>
            <person name="Guttman D.S."/>
        </authorList>
    </citation>
    <scope>NUCLEOTIDE SEQUENCE [LARGE SCALE GENOMIC DNA]</scope>
    <source>
        <strain evidence="2 4">ICMP 2821</strain>
    </source>
</reference>
<dbReference type="EMBL" id="LJPX01000530">
    <property type="protein sequence ID" value="KPW67033.1"/>
    <property type="molecule type" value="Genomic_DNA"/>
</dbReference>
<evidence type="ECO:0000313" key="4">
    <source>
        <dbReference type="Proteomes" id="UP000281372"/>
    </source>
</evidence>
<evidence type="ECO:0000313" key="2">
    <source>
        <dbReference type="EMBL" id="RMN20061.1"/>
    </source>
</evidence>
<dbReference type="AlphaFoldDB" id="A0A0P9KNL1"/>
<gene>
    <name evidence="1" type="ORF">ALO81_102394</name>
    <name evidence="2" type="ORF">ALQ64_102678</name>
</gene>
<organism evidence="1 3">
    <name type="scientific">Pseudomonas cannabina</name>
    <dbReference type="NCBI Taxonomy" id="86840"/>
    <lineage>
        <taxon>Bacteria</taxon>
        <taxon>Pseudomonadati</taxon>
        <taxon>Pseudomonadota</taxon>
        <taxon>Gammaproteobacteria</taxon>
        <taxon>Pseudomonadales</taxon>
        <taxon>Pseudomonadaceae</taxon>
        <taxon>Pseudomonas</taxon>
    </lineage>
</organism>
<comment type="caution">
    <text evidence="1">The sequence shown here is derived from an EMBL/GenBank/DDBJ whole genome shotgun (WGS) entry which is preliminary data.</text>
</comment>
<evidence type="ECO:0000313" key="3">
    <source>
        <dbReference type="Proteomes" id="UP000050564"/>
    </source>
</evidence>
<dbReference type="PATRIC" id="fig|86840.3.peg.2613"/>
<dbReference type="Proteomes" id="UP000050564">
    <property type="component" value="Unassembled WGS sequence"/>
</dbReference>
<dbReference type="EMBL" id="RBOW01000889">
    <property type="protein sequence ID" value="RMN20061.1"/>
    <property type="molecule type" value="Genomic_DNA"/>
</dbReference>
<dbReference type="Proteomes" id="UP000281372">
    <property type="component" value="Unassembled WGS sequence"/>
</dbReference>
<protein>
    <submittedName>
        <fullName evidence="1">Uncharacterized protein</fullName>
    </submittedName>
</protein>
<reference evidence="1 3" key="1">
    <citation type="submission" date="2015-09" db="EMBL/GenBank/DDBJ databases">
        <title>Genome announcement of multiple Pseudomonas syringae strains.</title>
        <authorList>
            <person name="Thakur S."/>
            <person name="Wang P.W."/>
            <person name="Gong Y."/>
            <person name="Weir B.S."/>
            <person name="Guttman D.S."/>
        </authorList>
    </citation>
    <scope>NUCLEOTIDE SEQUENCE [LARGE SCALE GENOMIC DNA]</scope>
    <source>
        <strain evidence="1 3">ICMP2823</strain>
    </source>
</reference>
<accession>A0A0P9KNL1</accession>
<sequence length="72" mass="8061">MPGIESGHGGMKHRLRKRSSILTGPRFCAAIIVTGSDRYLIFLVLLHLRRDATIRVPVTLPEACGHRFFLCT</sequence>